<comment type="caution">
    <text evidence="2">The sequence shown here is derived from an EMBL/GenBank/DDBJ whole genome shotgun (WGS) entry which is preliminary data.</text>
</comment>
<sequence length="97" mass="11288">MNIAFEKGFADLATTSLKPLFREQAMQRETSNFHVQITFDEKESISGMQQLKSSVQKGIRARLLELYPTLENYVDQVLPKKDTFRIVKWCVVFLECL</sequence>
<name>A0A8S4FPE2_PLUXY</name>
<feature type="domain" description="Pre-PUA" evidence="1">
    <location>
        <begin position="39"/>
        <end position="89"/>
    </location>
</feature>
<evidence type="ECO:0000259" key="1">
    <source>
        <dbReference type="Pfam" id="PF17832"/>
    </source>
</evidence>
<reference evidence="2" key="1">
    <citation type="submission" date="2020-11" db="EMBL/GenBank/DDBJ databases">
        <authorList>
            <person name="Whiteford S."/>
        </authorList>
    </citation>
    <scope>NUCLEOTIDE SEQUENCE</scope>
</reference>
<dbReference type="InterPro" id="IPR041366">
    <property type="entry name" value="Pre-PUA"/>
</dbReference>
<gene>
    <name evidence="2" type="ORF">PLXY2_LOCUS9873</name>
</gene>
<dbReference type="AlphaFoldDB" id="A0A8S4FPE2"/>
<evidence type="ECO:0000313" key="2">
    <source>
        <dbReference type="EMBL" id="CAG9130392.1"/>
    </source>
</evidence>
<evidence type="ECO:0000313" key="3">
    <source>
        <dbReference type="Proteomes" id="UP000653454"/>
    </source>
</evidence>
<protein>
    <submittedName>
        <fullName evidence="2">(diamondback moth) hypothetical protein</fullName>
    </submittedName>
</protein>
<proteinExistence type="predicted"/>
<dbReference type="EMBL" id="CAJHNJ030000041">
    <property type="protein sequence ID" value="CAG9130392.1"/>
    <property type="molecule type" value="Genomic_DNA"/>
</dbReference>
<keyword evidence="3" id="KW-1185">Reference proteome</keyword>
<accession>A0A8S4FPE2</accession>
<dbReference type="Gene3D" id="3.10.400.20">
    <property type="match status" value="1"/>
</dbReference>
<dbReference type="Proteomes" id="UP000653454">
    <property type="component" value="Unassembled WGS sequence"/>
</dbReference>
<dbReference type="Pfam" id="PF17832">
    <property type="entry name" value="Pre-PUA"/>
    <property type="match status" value="1"/>
</dbReference>
<organism evidence="2 3">
    <name type="scientific">Plutella xylostella</name>
    <name type="common">Diamondback moth</name>
    <name type="synonym">Plutella maculipennis</name>
    <dbReference type="NCBI Taxonomy" id="51655"/>
    <lineage>
        <taxon>Eukaryota</taxon>
        <taxon>Metazoa</taxon>
        <taxon>Ecdysozoa</taxon>
        <taxon>Arthropoda</taxon>
        <taxon>Hexapoda</taxon>
        <taxon>Insecta</taxon>
        <taxon>Pterygota</taxon>
        <taxon>Neoptera</taxon>
        <taxon>Endopterygota</taxon>
        <taxon>Lepidoptera</taxon>
        <taxon>Glossata</taxon>
        <taxon>Ditrysia</taxon>
        <taxon>Yponomeutoidea</taxon>
        <taxon>Plutellidae</taxon>
        <taxon>Plutella</taxon>
    </lineage>
</organism>